<keyword evidence="4" id="KW-1133">Transmembrane helix</keyword>
<keyword evidence="7" id="KW-1185">Reference proteome</keyword>
<dbReference type="Gene3D" id="3.40.50.300">
    <property type="entry name" value="P-loop containing nucleotide triphosphate hydrolases"/>
    <property type="match status" value="1"/>
</dbReference>
<reference evidence="6 7" key="1">
    <citation type="submission" date="2017-02" db="EMBL/GenBank/DDBJ databases">
        <authorList>
            <person name="Peterson S.W."/>
        </authorList>
    </citation>
    <scope>NUCLEOTIDE SEQUENCE [LARGE SCALE GENOMIC DNA]</scope>
    <source>
        <strain evidence="6 7">ATCC 27749</strain>
    </source>
</reference>
<dbReference type="PANTHER" id="PTHR22683:SF41">
    <property type="entry name" value="DNA TRANSLOCASE FTSK"/>
    <property type="match status" value="1"/>
</dbReference>
<dbReference type="SUPFAM" id="SSF52540">
    <property type="entry name" value="P-loop containing nucleoside triphosphate hydrolases"/>
    <property type="match status" value="1"/>
</dbReference>
<dbReference type="GO" id="GO:0003677">
    <property type="term" value="F:DNA binding"/>
    <property type="evidence" value="ECO:0007669"/>
    <property type="project" value="InterPro"/>
</dbReference>
<dbReference type="InterPro" id="IPR050206">
    <property type="entry name" value="FtsK/SpoIIIE/SftA"/>
</dbReference>
<dbReference type="InterPro" id="IPR002543">
    <property type="entry name" value="FtsK_dom"/>
</dbReference>
<dbReference type="PROSITE" id="PS50901">
    <property type="entry name" value="FTSK"/>
    <property type="match status" value="1"/>
</dbReference>
<dbReference type="EMBL" id="FUYF01000004">
    <property type="protein sequence ID" value="SKA80017.1"/>
    <property type="molecule type" value="Genomic_DNA"/>
</dbReference>
<feature type="transmembrane region" description="Helical" evidence="4">
    <location>
        <begin position="36"/>
        <end position="53"/>
    </location>
</feature>
<dbReference type="OrthoDB" id="9807790at2"/>
<evidence type="ECO:0000256" key="4">
    <source>
        <dbReference type="SAM" id="Phobius"/>
    </source>
</evidence>
<evidence type="ECO:0000313" key="6">
    <source>
        <dbReference type="EMBL" id="SKA80017.1"/>
    </source>
</evidence>
<dbReference type="GO" id="GO:0005524">
    <property type="term" value="F:ATP binding"/>
    <property type="evidence" value="ECO:0007669"/>
    <property type="project" value="UniProtKB-UniRule"/>
</dbReference>
<evidence type="ECO:0000259" key="5">
    <source>
        <dbReference type="PROSITE" id="PS50901"/>
    </source>
</evidence>
<evidence type="ECO:0000256" key="1">
    <source>
        <dbReference type="ARBA" id="ARBA00022741"/>
    </source>
</evidence>
<proteinExistence type="predicted"/>
<dbReference type="InterPro" id="IPR027417">
    <property type="entry name" value="P-loop_NTPase"/>
</dbReference>
<accession>A0A1T4WSB9</accession>
<keyword evidence="2 3" id="KW-0067">ATP-binding</keyword>
<gene>
    <name evidence="6" type="ORF">SAMN02745178_00940</name>
</gene>
<organism evidence="6 7">
    <name type="scientific">Gemmiger formicilis</name>
    <dbReference type="NCBI Taxonomy" id="745368"/>
    <lineage>
        <taxon>Bacteria</taxon>
        <taxon>Bacillati</taxon>
        <taxon>Bacillota</taxon>
        <taxon>Clostridia</taxon>
        <taxon>Eubacteriales</taxon>
        <taxon>Gemmiger</taxon>
    </lineage>
</organism>
<dbReference type="Proteomes" id="UP000190286">
    <property type="component" value="Unassembled WGS sequence"/>
</dbReference>
<dbReference type="PANTHER" id="PTHR22683">
    <property type="entry name" value="SPORULATION PROTEIN RELATED"/>
    <property type="match status" value="1"/>
</dbReference>
<protein>
    <submittedName>
        <fullName evidence="6">DNA segregation ATPase FtsK/SpoIIIE, S-DNA-T family</fullName>
    </submittedName>
</protein>
<evidence type="ECO:0000313" key="7">
    <source>
        <dbReference type="Proteomes" id="UP000190286"/>
    </source>
</evidence>
<evidence type="ECO:0000256" key="2">
    <source>
        <dbReference type="ARBA" id="ARBA00022840"/>
    </source>
</evidence>
<dbReference type="AlphaFoldDB" id="A0A1T4WSB9"/>
<feature type="domain" description="FtsK" evidence="5">
    <location>
        <begin position="208"/>
        <end position="398"/>
    </location>
</feature>
<name>A0A1T4WSB9_9FIRM</name>
<keyword evidence="4" id="KW-0812">Transmembrane</keyword>
<dbReference type="STRING" id="745368.SAMN02745178_00940"/>
<keyword evidence="4" id="KW-0472">Membrane</keyword>
<evidence type="ECO:0000256" key="3">
    <source>
        <dbReference type="PROSITE-ProRule" id="PRU00289"/>
    </source>
</evidence>
<dbReference type="RefSeq" id="WP_078783942.1">
    <property type="nucleotide sequence ID" value="NZ_FUYF01000004.1"/>
</dbReference>
<feature type="binding site" evidence="3">
    <location>
        <begin position="225"/>
        <end position="232"/>
    </location>
    <ligand>
        <name>ATP</name>
        <dbReference type="ChEBI" id="CHEBI:30616"/>
    </ligand>
</feature>
<feature type="transmembrane region" description="Helical" evidence="4">
    <location>
        <begin position="74"/>
        <end position="92"/>
    </location>
</feature>
<sequence>MNATKNELQHNTMLHYYIGTTVNGAKGIAHTVKANPLWIVAMLVMAWLAYSVQDMRATESMGSIGHLMTVLQSVEMLAVAAIALVVVCYRIGSVTGAKQMYQDLLRGGIVNSAGEAPLLVERKRIDGEQENCLLTFKIKGLPLERWKDLSPTIAASLGVYVVEIKEGAEPYTYTVHTVANDALPTRIDWSPSIIPDRSTKFALGEAVTGTVYADIQNDPGILTASATGGGKTMETKGIAAQALYRDYILIVADYKYVEYGGIWGSKGTYIVHDDENLLWVMQRLIERLHDRRDWLAEHDCRNIDDYNERYPDNKLRRVMLLIDEAAIALDTRTQNKAKKAARQEIVEAINELACTGRFVGFSFLISLQRPSAEVLSGELRNNLTIRLVGKSDANLSMLALDNADAAKLIPSDTPGRFLTSNGEILQGYYFEDTMLRNLPDKKSPAWEFLMNGENLYHQMTMQELEEKNKTKGEDKNEQ</sequence>
<dbReference type="GO" id="GO:0016020">
    <property type="term" value="C:membrane"/>
    <property type="evidence" value="ECO:0007669"/>
    <property type="project" value="UniProtKB-SubCell"/>
</dbReference>
<dbReference type="GeneID" id="93337418"/>
<keyword evidence="1 3" id="KW-0547">Nucleotide-binding</keyword>